<comment type="similarity">
    <text evidence="2 13">Belongs to the UQCRQ/QCR8 family.</text>
</comment>
<dbReference type="GO" id="GO:0045275">
    <property type="term" value="C:respiratory chain complex III"/>
    <property type="evidence" value="ECO:0007669"/>
    <property type="project" value="UniProtKB-UniRule"/>
</dbReference>
<comment type="function">
    <text evidence="13">Component of the ubiquinol-cytochrome c oxidoreductase, a multisubunit transmembrane complex that is part of the mitochondrial electron transport chain which drives oxidative phosphorylation. The complex plays an important role in the uptake of multiple carbon sources present in different host niches.</text>
</comment>
<keyword evidence="14" id="KW-1185">Reference proteome</keyword>
<reference evidence="15" key="1">
    <citation type="submission" date="2017-02" db="UniProtKB">
        <authorList>
            <consortium name="WormBaseParasite"/>
        </authorList>
    </citation>
    <scope>IDENTIFICATION</scope>
</reference>
<evidence type="ECO:0000256" key="11">
    <source>
        <dbReference type="ARBA" id="ARBA00023136"/>
    </source>
</evidence>
<keyword evidence="10 13" id="KW-0496">Mitochondrion</keyword>
<dbReference type="GO" id="GO:0006122">
    <property type="term" value="P:mitochondrial electron transport, ubiquinol to cytochrome c"/>
    <property type="evidence" value="ECO:0007669"/>
    <property type="project" value="UniProtKB-UniRule"/>
</dbReference>
<evidence type="ECO:0000256" key="6">
    <source>
        <dbReference type="ARBA" id="ARBA00022692"/>
    </source>
</evidence>
<dbReference type="AlphaFoldDB" id="A0A0N5ANE9"/>
<protein>
    <recommendedName>
        <fullName evidence="3 13">Cytochrome b-c1 complex subunit 8</fullName>
    </recommendedName>
    <alternativeName>
        <fullName evidence="13">Complex III subunit 8</fullName>
    </alternativeName>
</protein>
<dbReference type="GO" id="GO:0005743">
    <property type="term" value="C:mitochondrial inner membrane"/>
    <property type="evidence" value="ECO:0007669"/>
    <property type="project" value="UniProtKB-SubCell"/>
</dbReference>
<dbReference type="InterPro" id="IPR004205">
    <property type="entry name" value="Cyt_bc1_su8"/>
</dbReference>
<organism evidence="14 15">
    <name type="scientific">Syphacia muris</name>
    <dbReference type="NCBI Taxonomy" id="451379"/>
    <lineage>
        <taxon>Eukaryota</taxon>
        <taxon>Metazoa</taxon>
        <taxon>Ecdysozoa</taxon>
        <taxon>Nematoda</taxon>
        <taxon>Chromadorea</taxon>
        <taxon>Rhabditida</taxon>
        <taxon>Spirurina</taxon>
        <taxon>Oxyuridomorpha</taxon>
        <taxon>Oxyuroidea</taxon>
        <taxon>Oxyuridae</taxon>
        <taxon>Syphacia</taxon>
    </lineage>
</organism>
<evidence type="ECO:0000256" key="2">
    <source>
        <dbReference type="ARBA" id="ARBA00007668"/>
    </source>
</evidence>
<dbReference type="WBParaSite" id="SMUV_0000613301-mRNA-1">
    <property type="protein sequence ID" value="SMUV_0000613301-mRNA-1"/>
    <property type="gene ID" value="SMUV_0000613301"/>
</dbReference>
<dbReference type="Proteomes" id="UP000046393">
    <property type="component" value="Unplaced"/>
</dbReference>
<keyword evidence="6" id="KW-0812">Transmembrane</keyword>
<keyword evidence="8 13" id="KW-0249">Electron transport</keyword>
<evidence type="ECO:0000313" key="14">
    <source>
        <dbReference type="Proteomes" id="UP000046393"/>
    </source>
</evidence>
<dbReference type="PANTHER" id="PTHR12119">
    <property type="entry name" value="UBIQUINOL-CYTOCHROME C REDUCTASE COMPLEX UBIQUINONE-BINDING PROTEIN QP-C"/>
    <property type="match status" value="1"/>
</dbReference>
<sequence>MFRTTVKCGRHFGNLTKIYGEYRFALAPNEQSAWKNFFRDAIWKVQYWVAIPLFATFYPLTKWAKKTNEKHYRKNPADFANDE</sequence>
<dbReference type="Pfam" id="PF02939">
    <property type="entry name" value="UcrQ"/>
    <property type="match status" value="1"/>
</dbReference>
<accession>A0A0N5ANE9</accession>
<evidence type="ECO:0000256" key="13">
    <source>
        <dbReference type="RuleBase" id="RU368118"/>
    </source>
</evidence>
<evidence type="ECO:0000256" key="5">
    <source>
        <dbReference type="ARBA" id="ARBA00022660"/>
    </source>
</evidence>
<evidence type="ECO:0000256" key="12">
    <source>
        <dbReference type="ARBA" id="ARBA00047105"/>
    </source>
</evidence>
<dbReference type="STRING" id="451379.A0A0N5ANE9"/>
<keyword evidence="9" id="KW-1133">Transmembrane helix</keyword>
<evidence type="ECO:0000256" key="1">
    <source>
        <dbReference type="ARBA" id="ARBA00004434"/>
    </source>
</evidence>
<dbReference type="Gene3D" id="1.20.5.210">
    <property type="entry name" value="Cytochrome b-c1 complex subunit 8"/>
    <property type="match status" value="1"/>
</dbReference>
<evidence type="ECO:0000256" key="3">
    <source>
        <dbReference type="ARBA" id="ARBA00016324"/>
    </source>
</evidence>
<evidence type="ECO:0000256" key="8">
    <source>
        <dbReference type="ARBA" id="ARBA00022982"/>
    </source>
</evidence>
<dbReference type="PANTHER" id="PTHR12119:SF2">
    <property type="entry name" value="CYTOCHROME B-C1 COMPLEX SUBUNIT 8"/>
    <property type="match status" value="1"/>
</dbReference>
<evidence type="ECO:0000256" key="7">
    <source>
        <dbReference type="ARBA" id="ARBA00022792"/>
    </source>
</evidence>
<evidence type="ECO:0000313" key="15">
    <source>
        <dbReference type="WBParaSite" id="SMUV_0000613301-mRNA-1"/>
    </source>
</evidence>
<name>A0A0N5ANE9_9BILA</name>
<evidence type="ECO:0000256" key="4">
    <source>
        <dbReference type="ARBA" id="ARBA00022448"/>
    </source>
</evidence>
<proteinExistence type="inferred from homology"/>
<keyword evidence="4 13" id="KW-0813">Transport</keyword>
<dbReference type="SUPFAM" id="SSF81508">
    <property type="entry name" value="Ubiquinone-binding protein QP-C of cytochrome bc1 complex (Ubiquinol-cytochrome c reductase)"/>
    <property type="match status" value="1"/>
</dbReference>
<comment type="subunit">
    <text evidence="12 13">Component of the ubiquinol-cytochrome c oxidoreductase (cytochrome b-c1 complex, complex III, CIII), a multisubunit enzyme composed of 11 subunits. The complex is composed of 3 respiratory subunits cytochrome b, cytochrome c1 and Rieske protein UQCRFS1, 2 core protein subunits UQCRC1/QCR1 and UQCRC2/QCR2, and 6 low-molecular weight protein subunits UQCRH/QCR6, UQCRB/QCR7, UQCRQ/QCR8, UQCR10/QCR9, UQCR11/QCR10 and subunit 9, the cleavage product of Rieske protein UQCRFS1. The complex exists as an obligatory dimer and forms supercomplexes (SCs) in the inner mitochondrial membrane with NADH-ubiquinone oxidoreductase (complex I, CI) and cytochrome c oxidase (complex IV, CIV), resulting in different assemblies (supercomplex SCI(1)III(2)IV(1) and megacomplex MCI(2)III(2)IV(2)). Interacts with UQCC6.</text>
</comment>
<dbReference type="InterPro" id="IPR036642">
    <property type="entry name" value="Cyt_bc1_su8_sf"/>
</dbReference>
<keyword evidence="11" id="KW-0472">Membrane</keyword>
<comment type="subcellular location">
    <subcellularLocation>
        <location evidence="1 13">Mitochondrion inner membrane</location>
        <topology evidence="1 13">Single-pass membrane protein</topology>
    </subcellularLocation>
</comment>
<evidence type="ECO:0000256" key="10">
    <source>
        <dbReference type="ARBA" id="ARBA00023128"/>
    </source>
</evidence>
<keyword evidence="7 13" id="KW-0999">Mitochondrion inner membrane</keyword>
<keyword evidence="5 13" id="KW-0679">Respiratory chain</keyword>
<evidence type="ECO:0000256" key="9">
    <source>
        <dbReference type="ARBA" id="ARBA00022989"/>
    </source>
</evidence>